<comment type="caution">
    <text evidence="5">The sequence shown here is derived from an EMBL/GenBank/DDBJ whole genome shotgun (WGS) entry which is preliminary data.</text>
</comment>
<keyword evidence="2 3" id="KW-0732">Signal</keyword>
<dbReference type="Proteomes" id="UP000198145">
    <property type="component" value="Unassembled WGS sequence"/>
</dbReference>
<evidence type="ECO:0000256" key="3">
    <source>
        <dbReference type="SAM" id="SignalP"/>
    </source>
</evidence>
<evidence type="ECO:0000313" key="5">
    <source>
        <dbReference type="EMBL" id="OWP50894.1"/>
    </source>
</evidence>
<feature type="chain" id="PRO_5013123084" evidence="3">
    <location>
        <begin position="27"/>
        <end position="252"/>
    </location>
</feature>
<organism evidence="5 6">
    <name type="scientific">Pseudomonas nitroreducens</name>
    <dbReference type="NCBI Taxonomy" id="46680"/>
    <lineage>
        <taxon>Bacteria</taxon>
        <taxon>Pseudomonadati</taxon>
        <taxon>Pseudomonadota</taxon>
        <taxon>Gammaproteobacteria</taxon>
        <taxon>Pseudomonadales</taxon>
        <taxon>Pseudomonadaceae</taxon>
        <taxon>Pseudomonas</taxon>
    </lineage>
</organism>
<evidence type="ECO:0000259" key="4">
    <source>
        <dbReference type="SMART" id="SM00062"/>
    </source>
</evidence>
<name>A0A246F9B4_PSENT</name>
<dbReference type="PROSITE" id="PS51257">
    <property type="entry name" value="PROKAR_LIPOPROTEIN"/>
    <property type="match status" value="1"/>
</dbReference>
<reference evidence="5 6" key="1">
    <citation type="submission" date="2017-06" db="EMBL/GenBank/DDBJ databases">
        <title>Draft genome of Pseudomonas nitroreducens DF05.</title>
        <authorList>
            <person name="Iyer R."/>
        </authorList>
    </citation>
    <scope>NUCLEOTIDE SEQUENCE [LARGE SCALE GENOMIC DNA]</scope>
    <source>
        <strain evidence="5 6">DF05</strain>
    </source>
</reference>
<dbReference type="Pfam" id="PF00497">
    <property type="entry name" value="SBP_bac_3"/>
    <property type="match status" value="1"/>
</dbReference>
<evidence type="ECO:0000256" key="2">
    <source>
        <dbReference type="ARBA" id="ARBA00022729"/>
    </source>
</evidence>
<accession>A0A246F9B4</accession>
<comment type="similarity">
    <text evidence="1">Belongs to the bacterial solute-binding protein 3 family.</text>
</comment>
<dbReference type="SMART" id="SM00062">
    <property type="entry name" value="PBPb"/>
    <property type="match status" value="1"/>
</dbReference>
<feature type="signal peptide" evidence="3">
    <location>
        <begin position="1"/>
        <end position="26"/>
    </location>
</feature>
<dbReference type="STRING" id="46680.GCA_000807755_01503"/>
<dbReference type="PANTHER" id="PTHR35936:SF17">
    <property type="entry name" value="ARGININE-BINDING EXTRACELLULAR PROTEIN ARTP"/>
    <property type="match status" value="1"/>
</dbReference>
<dbReference type="RefSeq" id="WP_088417094.1">
    <property type="nucleotide sequence ID" value="NZ_NJBA01000003.1"/>
</dbReference>
<sequence>MHPRLRVFSCALALVASCAASLAAQAEPLKVGATATGVPFTFLDIQTNSIQGMMVDSAQAVAKAGGFEVEIAQTTFAALIPSLTAKKIDLISAAMLRTPEREKVVQYSDPVFEYGEGLVVRADDDKAYTSMDDFKGEVVGAQVGTIFIDKLNQRGIFKEVRGYDSLADLTRDLALGRIKAGFGDHPILAYQMAKGSLKKVRLVDSYQPQIKGEVCLILRQGDPALLAQVNKGIASIKADGTLAGIIGKWHLD</sequence>
<protein>
    <submittedName>
        <fullName evidence="5">Amino acid ABC transporter substrate-binding protein</fullName>
    </submittedName>
</protein>
<dbReference type="SUPFAM" id="SSF53850">
    <property type="entry name" value="Periplasmic binding protein-like II"/>
    <property type="match status" value="1"/>
</dbReference>
<proteinExistence type="inferred from homology"/>
<dbReference type="eggNOG" id="COG0834">
    <property type="taxonomic scope" value="Bacteria"/>
</dbReference>
<evidence type="ECO:0000256" key="1">
    <source>
        <dbReference type="ARBA" id="ARBA00010333"/>
    </source>
</evidence>
<evidence type="ECO:0000313" key="6">
    <source>
        <dbReference type="Proteomes" id="UP000198145"/>
    </source>
</evidence>
<dbReference type="PANTHER" id="PTHR35936">
    <property type="entry name" value="MEMBRANE-BOUND LYTIC MUREIN TRANSGLYCOSYLASE F"/>
    <property type="match status" value="1"/>
</dbReference>
<dbReference type="EMBL" id="NJBA01000003">
    <property type="protein sequence ID" value="OWP50894.1"/>
    <property type="molecule type" value="Genomic_DNA"/>
</dbReference>
<gene>
    <name evidence="5" type="ORF">CEG18_08440</name>
</gene>
<dbReference type="InterPro" id="IPR001638">
    <property type="entry name" value="Solute-binding_3/MltF_N"/>
</dbReference>
<dbReference type="AlphaFoldDB" id="A0A246F9B4"/>
<dbReference type="CDD" id="cd13530">
    <property type="entry name" value="PBP2_peptides_like"/>
    <property type="match status" value="1"/>
</dbReference>
<dbReference type="Gene3D" id="3.40.190.10">
    <property type="entry name" value="Periplasmic binding protein-like II"/>
    <property type="match status" value="2"/>
</dbReference>
<feature type="domain" description="Solute-binding protein family 3/N-terminal" evidence="4">
    <location>
        <begin position="28"/>
        <end position="252"/>
    </location>
</feature>